<dbReference type="AlphaFoldDB" id="A0A431VT54"/>
<organism evidence="3 4">
    <name type="scientific">Shewanella atlantica</name>
    <dbReference type="NCBI Taxonomy" id="271099"/>
    <lineage>
        <taxon>Bacteria</taxon>
        <taxon>Pseudomonadati</taxon>
        <taxon>Pseudomonadota</taxon>
        <taxon>Gammaproteobacteria</taxon>
        <taxon>Alteromonadales</taxon>
        <taxon>Shewanellaceae</taxon>
        <taxon>Shewanella</taxon>
    </lineage>
</organism>
<evidence type="ECO:0000313" key="3">
    <source>
        <dbReference type="EMBL" id="RTR26319.1"/>
    </source>
</evidence>
<evidence type="ECO:0000256" key="2">
    <source>
        <dbReference type="SAM" id="SignalP"/>
    </source>
</evidence>
<accession>A0A431VT54</accession>
<dbReference type="Proteomes" id="UP000282060">
    <property type="component" value="Unassembled WGS sequence"/>
</dbReference>
<keyword evidence="1" id="KW-0175">Coiled coil</keyword>
<feature type="signal peptide" evidence="2">
    <location>
        <begin position="1"/>
        <end position="22"/>
    </location>
</feature>
<evidence type="ECO:0000313" key="4">
    <source>
        <dbReference type="Proteomes" id="UP000282060"/>
    </source>
</evidence>
<gene>
    <name evidence="3" type="ORF">EKG39_22100</name>
</gene>
<feature type="coiled-coil region" evidence="1">
    <location>
        <begin position="121"/>
        <end position="184"/>
    </location>
</feature>
<reference evidence="3 4" key="1">
    <citation type="submission" date="2018-12" db="EMBL/GenBank/DDBJ databases">
        <authorList>
            <person name="Yu L."/>
        </authorList>
    </citation>
    <scope>NUCLEOTIDE SEQUENCE [LARGE SCALE GENOMIC DNA]</scope>
    <source>
        <strain evidence="3 4">HAW-EB5</strain>
    </source>
</reference>
<keyword evidence="2" id="KW-0732">Signal</keyword>
<dbReference type="OrthoDB" id="6272710at2"/>
<keyword evidence="4" id="KW-1185">Reference proteome</keyword>
<feature type="chain" id="PRO_5019326420" evidence="2">
    <location>
        <begin position="23"/>
        <end position="275"/>
    </location>
</feature>
<protein>
    <submittedName>
        <fullName evidence="3">Uncharacterized protein</fullName>
    </submittedName>
</protein>
<comment type="caution">
    <text evidence="3">The sequence shown here is derived from an EMBL/GenBank/DDBJ whole genome shotgun (WGS) entry which is preliminary data.</text>
</comment>
<name>A0A431VT54_9GAMM</name>
<proteinExistence type="predicted"/>
<dbReference type="EMBL" id="RXNV01000022">
    <property type="protein sequence ID" value="RTR26319.1"/>
    <property type="molecule type" value="Genomic_DNA"/>
</dbReference>
<dbReference type="RefSeq" id="WP_126508148.1">
    <property type="nucleotide sequence ID" value="NZ_RXNV01000022.1"/>
</dbReference>
<sequence>MKLTKLATLLTCTGLLAFSLTAAPTNLRYIEFEDSETLAHVNQDENEMTQVSVQVNNEKHEFTFTPEELKDFNVIESRLAPLPEESRIKLAKLLSRMNKGGEHKFHILQASELDPKLEKELQALAVKMESKEAELEKIAIKLKARAAKLDPKLEKKLQALAIKMEGKEAEMEKIAIKLEAKAAEMEAHAIEFEALQEFHEEEFEVVIEALEQHVSEIVSDIDDIDIDFDEIGSDGSHIIIIGDGDKGKHVEHLIKAIKHSKLTDEEKQAIKEALN</sequence>
<evidence type="ECO:0000256" key="1">
    <source>
        <dbReference type="SAM" id="Coils"/>
    </source>
</evidence>